<dbReference type="Pfam" id="PF14111">
    <property type="entry name" value="DUF4283"/>
    <property type="match status" value="1"/>
</dbReference>
<dbReference type="Proteomes" id="UP000619265">
    <property type="component" value="Unassembled WGS sequence"/>
</dbReference>
<dbReference type="EMBL" id="LIHL02000010">
    <property type="protein sequence ID" value="KAF5459069.1"/>
    <property type="molecule type" value="Genomic_DNA"/>
</dbReference>
<dbReference type="PANTHER" id="PTHR31286">
    <property type="entry name" value="GLYCINE-RICH CELL WALL STRUCTURAL PROTEIN 1.8-LIKE"/>
    <property type="match status" value="1"/>
</dbReference>
<name>A0A833X3V4_JUGRE</name>
<dbReference type="PANTHER" id="PTHR31286:SF62">
    <property type="entry name" value="ZINC FINGER, CCHC-TYPE-LIKE PROTEIN"/>
    <property type="match status" value="1"/>
</dbReference>
<reference evidence="4" key="1">
    <citation type="submission" date="2015-10" db="EMBL/GenBank/DDBJ databases">
        <authorList>
            <person name="Martinez-Garcia P.J."/>
            <person name="Crepeau M.W."/>
            <person name="Puiu D."/>
            <person name="Gonzalez-Ibeas D."/>
            <person name="Whalen J."/>
            <person name="Stevens K."/>
            <person name="Paul R."/>
            <person name="Butterfield T."/>
            <person name="Britton M."/>
            <person name="Reagan R."/>
            <person name="Chakraborty S."/>
            <person name="Walawage S.L."/>
            <person name="Vasquez-Gross H.A."/>
            <person name="Cardeno C."/>
            <person name="Famula R."/>
            <person name="Pratt K."/>
            <person name="Kuruganti S."/>
            <person name="Aradhya M.K."/>
            <person name="Leslie C.A."/>
            <person name="Dandekar A.M."/>
            <person name="Salzberg S.L."/>
            <person name="Wegrzyn J.L."/>
            <person name="Langley C.H."/>
            <person name="Neale D.B."/>
        </authorList>
    </citation>
    <scope>NUCLEOTIDE SEQUENCE</scope>
    <source>
        <tissue evidence="4">Leaves</tissue>
    </source>
</reference>
<sequence>MESDLLALCEGLKLTEVEKQEVEVSKEDVIMSVSKSLHCFMMCVVADKEVNRGALRSSLARMWQLDRKVIFKEVSKNLVLVELKERADKRRIMQGRPWSFDKNLLCIQDCEGYESWKEMSFQYKPFWVQCHDLPFAGMNANTGLKLGQLVGEVLEVDTDSSGICWGSCLRIKAMIDITKPLTRGRFLTLGKSKFWISFKFERLSNFCYQCGKIKHALGGCDMRNRGNAGVEGFSQQYGPWLRASLKLPSSAVPQTNKESEYGKGSGHFRSKGDGDEQQGKSGRWSIAEEIEEGIEEDIQAGDQGGRSSKLDSDLSKGNADTSYEKGEASKTVTGLLEKGVVLSEEGKQLLNFKEKMVEVTRLEHVLPTEKEDLCAQEHNLTLTRVKGHTSKWKRMARAGPASKDTQIYANEMEVDEPRKLRKRVCQEEIEEVADKRRKQNYVKEDGEYDLQAVAAVQHC</sequence>
<feature type="region of interest" description="Disordered" evidence="1">
    <location>
        <begin position="296"/>
        <end position="326"/>
    </location>
</feature>
<accession>A0A833X3V4</accession>
<dbReference type="Pfam" id="PF14392">
    <property type="entry name" value="zf-CCHC_4"/>
    <property type="match status" value="1"/>
</dbReference>
<dbReference type="InterPro" id="IPR025836">
    <property type="entry name" value="Zn_knuckle_CX2CX4HX4C"/>
</dbReference>
<dbReference type="AlphaFoldDB" id="A0A833X3V4"/>
<protein>
    <recommendedName>
        <fullName evidence="6">Zinc knuckle CX2CX4HX4C domain-containing protein</fullName>
    </recommendedName>
</protein>
<evidence type="ECO:0000259" key="3">
    <source>
        <dbReference type="Pfam" id="PF14392"/>
    </source>
</evidence>
<dbReference type="Gramene" id="Jr10_21270_p1">
    <property type="protein sequence ID" value="cds.Jr10_21270_p1"/>
    <property type="gene ID" value="Jr10_21270"/>
</dbReference>
<organism evidence="4 5">
    <name type="scientific">Juglans regia</name>
    <name type="common">English walnut</name>
    <dbReference type="NCBI Taxonomy" id="51240"/>
    <lineage>
        <taxon>Eukaryota</taxon>
        <taxon>Viridiplantae</taxon>
        <taxon>Streptophyta</taxon>
        <taxon>Embryophyta</taxon>
        <taxon>Tracheophyta</taxon>
        <taxon>Spermatophyta</taxon>
        <taxon>Magnoliopsida</taxon>
        <taxon>eudicotyledons</taxon>
        <taxon>Gunneridae</taxon>
        <taxon>Pentapetalae</taxon>
        <taxon>rosids</taxon>
        <taxon>fabids</taxon>
        <taxon>Fagales</taxon>
        <taxon>Juglandaceae</taxon>
        <taxon>Juglans</taxon>
    </lineage>
</organism>
<dbReference type="InterPro" id="IPR040256">
    <property type="entry name" value="At4g02000-like"/>
</dbReference>
<comment type="caution">
    <text evidence="4">The sequence shown here is derived from an EMBL/GenBank/DDBJ whole genome shotgun (WGS) entry which is preliminary data.</text>
</comment>
<feature type="region of interest" description="Disordered" evidence="1">
    <location>
        <begin position="252"/>
        <end position="282"/>
    </location>
</feature>
<gene>
    <name evidence="4" type="ORF">F2P56_023057</name>
</gene>
<proteinExistence type="predicted"/>
<evidence type="ECO:0000313" key="5">
    <source>
        <dbReference type="Proteomes" id="UP000619265"/>
    </source>
</evidence>
<feature type="domain" description="DUF4283" evidence="2">
    <location>
        <begin position="37"/>
        <end position="108"/>
    </location>
</feature>
<reference evidence="4" key="2">
    <citation type="submission" date="2020-03" db="EMBL/GenBank/DDBJ databases">
        <title>Walnut 2.0.</title>
        <authorList>
            <person name="Marrano A."/>
            <person name="Britton M."/>
            <person name="Zimin A.V."/>
            <person name="Zaini P.A."/>
            <person name="Workman R."/>
            <person name="Puiu D."/>
            <person name="Bianco L."/>
            <person name="Allen B.J."/>
            <person name="Troggio M."/>
            <person name="Leslie C.A."/>
            <person name="Timp W."/>
            <person name="Dendekar A."/>
            <person name="Salzberg S.L."/>
            <person name="Neale D.B."/>
        </authorList>
    </citation>
    <scope>NUCLEOTIDE SEQUENCE</scope>
    <source>
        <tissue evidence="4">Leaves</tissue>
    </source>
</reference>
<feature type="domain" description="Zinc knuckle CX2CX4HX4C" evidence="3">
    <location>
        <begin position="175"/>
        <end position="221"/>
    </location>
</feature>
<evidence type="ECO:0008006" key="6">
    <source>
        <dbReference type="Google" id="ProtNLM"/>
    </source>
</evidence>
<evidence type="ECO:0000313" key="4">
    <source>
        <dbReference type="EMBL" id="KAF5459069.1"/>
    </source>
</evidence>
<evidence type="ECO:0000259" key="2">
    <source>
        <dbReference type="Pfam" id="PF14111"/>
    </source>
</evidence>
<evidence type="ECO:0000256" key="1">
    <source>
        <dbReference type="SAM" id="MobiDB-lite"/>
    </source>
</evidence>
<dbReference type="InterPro" id="IPR025558">
    <property type="entry name" value="DUF4283"/>
</dbReference>